<proteinExistence type="inferred from homology"/>
<evidence type="ECO:0000256" key="3">
    <source>
        <dbReference type="ARBA" id="ARBA00023295"/>
    </source>
</evidence>
<dbReference type="PROSITE" id="PS50022">
    <property type="entry name" value="FA58C_3"/>
    <property type="match status" value="1"/>
</dbReference>
<dbReference type="InterPro" id="IPR051795">
    <property type="entry name" value="Glycosyl_Hydrlase_43"/>
</dbReference>
<dbReference type="PROSITE" id="PS51257">
    <property type="entry name" value="PROKAR_LIPOPROTEIN"/>
    <property type="match status" value="1"/>
</dbReference>
<dbReference type="InterPro" id="IPR003961">
    <property type="entry name" value="FN3_dom"/>
</dbReference>
<dbReference type="CDD" id="cd08982">
    <property type="entry name" value="GH43-like"/>
    <property type="match status" value="1"/>
</dbReference>
<dbReference type="InterPro" id="IPR006710">
    <property type="entry name" value="Glyco_hydro_43"/>
</dbReference>
<dbReference type="AlphaFoldDB" id="A0A9X2YZE0"/>
<dbReference type="PANTHER" id="PTHR42812">
    <property type="entry name" value="BETA-XYLOSIDASE"/>
    <property type="match status" value="1"/>
</dbReference>
<evidence type="ECO:0000256" key="2">
    <source>
        <dbReference type="ARBA" id="ARBA00022801"/>
    </source>
</evidence>
<dbReference type="InterPro" id="IPR023296">
    <property type="entry name" value="Glyco_hydro_beta-prop_sf"/>
</dbReference>
<evidence type="ECO:0000256" key="4">
    <source>
        <dbReference type="PIRSR" id="PIRSR606710-2"/>
    </source>
</evidence>
<dbReference type="Proteomes" id="UP001151133">
    <property type="component" value="Unassembled WGS sequence"/>
</dbReference>
<dbReference type="PROSITE" id="PS50853">
    <property type="entry name" value="FN3"/>
    <property type="match status" value="1"/>
</dbReference>
<sequence>MMKNSCKLYSIAALLLLLVGCKIHTSEPKTNFFGKTEWFDPNKPATTYCNPVNIGYNYTTENHNGIPESRRSSADPVIITYKNEYYLFGTNQAGFFWSKDMSNWEFVYGSFQRRPADDDQCAPAAWVVNDTLFYVGSTWKKDHPVWKTADPKSGRWTRHVDTAMLPTWDPAIFQDDDKKVYMYYGSSGKLPLVGIEVDYKTWLPVGNQADYAKLYAATEVEDIQRPYGEIKEVVGLDPANHGWERFGPNNDMEPAPWGNFIEGAWMTKHNGKYYMQYGAPATEFKGYANGVHVGDHPLGPFVYQKHNPMSYKPGGFVIGAGHGNTFADNYGNYWNTGTCKISIKDRFERRIDMFPAGFDKDDIMYSITSYGDFPIVLPTKQRDQTKGAYSGWMLLSYKKPVTVSSSEECMEVQTHRVDNGGKKVFEKICYDAKNLTDEDIQTYWSAKTSNPGEWLQLDLGRKMQIKALQINYADHKATQYNKAMDIYYQYKIFMSDDAVNWTLVVDKSKNDKDVPHDYVELTKPINARYIKMVNIHNASGLFAVSDFRVFGNGLLEKPKPVSEFKVDRSSIDSRNAMLHWKKQSDAIGYTIYYGITPDKLYNSIMVYDESKYDFRGLDKGTKYYFTIEAFNENGIAEKNQIIVVK</sequence>
<dbReference type="CDD" id="cd00063">
    <property type="entry name" value="FN3"/>
    <property type="match status" value="1"/>
</dbReference>
<evidence type="ECO:0000313" key="9">
    <source>
        <dbReference type="Proteomes" id="UP001151133"/>
    </source>
</evidence>
<dbReference type="Pfam" id="PF00041">
    <property type="entry name" value="fn3"/>
    <property type="match status" value="1"/>
</dbReference>
<evidence type="ECO:0000256" key="5">
    <source>
        <dbReference type="SAM" id="SignalP"/>
    </source>
</evidence>
<reference evidence="8" key="1">
    <citation type="submission" date="2022-10" db="EMBL/GenBank/DDBJ databases">
        <title>Two novel species of Flavobacterium.</title>
        <authorList>
            <person name="Liu Q."/>
            <person name="Xin Y.-H."/>
        </authorList>
    </citation>
    <scope>NUCLEOTIDE SEQUENCE</scope>
    <source>
        <strain evidence="8">LS1R47</strain>
    </source>
</reference>
<dbReference type="SUPFAM" id="SSF49265">
    <property type="entry name" value="Fibronectin type III"/>
    <property type="match status" value="1"/>
</dbReference>
<keyword evidence="2" id="KW-0378">Hydrolase</keyword>
<evidence type="ECO:0000256" key="1">
    <source>
        <dbReference type="ARBA" id="ARBA00009865"/>
    </source>
</evidence>
<dbReference type="GO" id="GO:0005975">
    <property type="term" value="P:carbohydrate metabolic process"/>
    <property type="evidence" value="ECO:0007669"/>
    <property type="project" value="InterPro"/>
</dbReference>
<dbReference type="SMART" id="SM00060">
    <property type="entry name" value="FN3"/>
    <property type="match status" value="1"/>
</dbReference>
<dbReference type="RefSeq" id="WP_264285961.1">
    <property type="nucleotide sequence ID" value="NZ_JAOZEV010000003.1"/>
</dbReference>
<comment type="similarity">
    <text evidence="1">Belongs to the glycosyl hydrolase 43 family.</text>
</comment>
<dbReference type="InterPro" id="IPR036116">
    <property type="entry name" value="FN3_sf"/>
</dbReference>
<dbReference type="InterPro" id="IPR013783">
    <property type="entry name" value="Ig-like_fold"/>
</dbReference>
<evidence type="ECO:0000259" key="6">
    <source>
        <dbReference type="PROSITE" id="PS50022"/>
    </source>
</evidence>
<dbReference type="Gene3D" id="2.60.120.260">
    <property type="entry name" value="Galactose-binding domain-like"/>
    <property type="match status" value="1"/>
</dbReference>
<keyword evidence="5" id="KW-0732">Signal</keyword>
<dbReference type="InterPro" id="IPR008979">
    <property type="entry name" value="Galactose-bd-like_sf"/>
</dbReference>
<dbReference type="GO" id="GO:0004553">
    <property type="term" value="F:hydrolase activity, hydrolyzing O-glycosyl compounds"/>
    <property type="evidence" value="ECO:0007669"/>
    <property type="project" value="InterPro"/>
</dbReference>
<feature type="domain" description="Fibronectin type-III" evidence="7">
    <location>
        <begin position="560"/>
        <end position="645"/>
    </location>
</feature>
<evidence type="ECO:0000259" key="7">
    <source>
        <dbReference type="PROSITE" id="PS50853"/>
    </source>
</evidence>
<dbReference type="Pfam" id="PF00754">
    <property type="entry name" value="F5_F8_type_C"/>
    <property type="match status" value="1"/>
</dbReference>
<dbReference type="Gene3D" id="2.60.40.10">
    <property type="entry name" value="Immunoglobulins"/>
    <property type="match status" value="1"/>
</dbReference>
<dbReference type="PANTHER" id="PTHR42812:SF14">
    <property type="entry name" value="SECRETED PROTEIN"/>
    <property type="match status" value="1"/>
</dbReference>
<dbReference type="EMBL" id="JAOZEV010000003">
    <property type="protein sequence ID" value="MCV9931639.1"/>
    <property type="molecule type" value="Genomic_DNA"/>
</dbReference>
<name>A0A9X2YZE0_9FLAO</name>
<accession>A0A9X2YZE0</accession>
<dbReference type="Pfam" id="PF04616">
    <property type="entry name" value="Glyco_hydro_43"/>
    <property type="match status" value="2"/>
</dbReference>
<feature type="domain" description="F5/8 type C" evidence="6">
    <location>
        <begin position="398"/>
        <end position="552"/>
    </location>
</feature>
<dbReference type="SUPFAM" id="SSF49785">
    <property type="entry name" value="Galactose-binding domain-like"/>
    <property type="match status" value="1"/>
</dbReference>
<gene>
    <name evidence="8" type="ORF">OIU80_05040</name>
</gene>
<dbReference type="InterPro" id="IPR000421">
    <property type="entry name" value="FA58C"/>
</dbReference>
<keyword evidence="9" id="KW-1185">Reference proteome</keyword>
<organism evidence="8 9">
    <name type="scientific">Flavobacterium frigoritolerans</name>
    <dbReference type="NCBI Taxonomy" id="2987686"/>
    <lineage>
        <taxon>Bacteria</taxon>
        <taxon>Pseudomonadati</taxon>
        <taxon>Bacteroidota</taxon>
        <taxon>Flavobacteriia</taxon>
        <taxon>Flavobacteriales</taxon>
        <taxon>Flavobacteriaceae</taxon>
        <taxon>Flavobacterium</taxon>
    </lineage>
</organism>
<keyword evidence="3" id="KW-0326">Glycosidase</keyword>
<protein>
    <submittedName>
        <fullName evidence="8">Discoidin domain-containing protein</fullName>
    </submittedName>
</protein>
<evidence type="ECO:0000313" key="8">
    <source>
        <dbReference type="EMBL" id="MCV9931639.1"/>
    </source>
</evidence>
<feature type="site" description="Important for catalytic activity, responsible for pKa modulation of the active site Glu and correct orientation of both the proton donor and substrate" evidence="4">
    <location>
        <position position="169"/>
    </location>
</feature>
<dbReference type="Gene3D" id="2.115.10.20">
    <property type="entry name" value="Glycosyl hydrolase domain, family 43"/>
    <property type="match status" value="1"/>
</dbReference>
<feature type="chain" id="PRO_5040854071" evidence="5">
    <location>
        <begin position="26"/>
        <end position="645"/>
    </location>
</feature>
<feature type="signal peptide" evidence="5">
    <location>
        <begin position="1"/>
        <end position="25"/>
    </location>
</feature>
<dbReference type="SUPFAM" id="SSF75005">
    <property type="entry name" value="Arabinanase/levansucrase/invertase"/>
    <property type="match status" value="1"/>
</dbReference>
<comment type="caution">
    <text evidence="8">The sequence shown here is derived from an EMBL/GenBank/DDBJ whole genome shotgun (WGS) entry which is preliminary data.</text>
</comment>